<comment type="subcellular location">
    <subcellularLocation>
        <location evidence="6">Cell membrane</location>
        <topology evidence="6">Multi-pass membrane protein</topology>
    </subcellularLocation>
    <subcellularLocation>
        <location evidence="1">Membrane</location>
        <topology evidence="1">Multi-pass membrane protein</topology>
    </subcellularLocation>
</comment>
<keyword evidence="5" id="KW-0046">Antibiotic resistance</keyword>
<dbReference type="InterPro" id="IPR013525">
    <property type="entry name" value="ABC2_TM"/>
</dbReference>
<gene>
    <name evidence="8" type="ORF">DFR76_111138</name>
</gene>
<sequence length="257" mass="27750">MSVMTDSLVDTRTMLRRNLVHAKRYPGMTGYLVIMPVAMLLLFNYVFGGALSKSVGGKYIDYITPGLLLIVPAMLVVTVAVAIATDMTKGFVNRFRAMPVAHSSFLSGQVFGTMIQGLLGLILTFGVAMLIGFRPHANLLEWLAAFGLIALLLFGLCWLGAGFGMAAASPEAASNTPSIILYLPMLGSGLVPTDTMPTGVRQFAEYQPFTPITETLRGLLMGTEIGNNAIIAVAWCVAFAVVGYLWSTRQFRRKADQ</sequence>
<keyword evidence="4 6" id="KW-0472">Membrane</keyword>
<dbReference type="EMBL" id="QQBC01000011">
    <property type="protein sequence ID" value="RDI63120.1"/>
    <property type="molecule type" value="Genomic_DNA"/>
</dbReference>
<evidence type="ECO:0000256" key="1">
    <source>
        <dbReference type="ARBA" id="ARBA00004141"/>
    </source>
</evidence>
<dbReference type="PANTHER" id="PTHR43229">
    <property type="entry name" value="NODULATION PROTEIN J"/>
    <property type="match status" value="1"/>
</dbReference>
<keyword evidence="3 6" id="KW-1133">Transmembrane helix</keyword>
<evidence type="ECO:0000313" key="8">
    <source>
        <dbReference type="EMBL" id="RDI63120.1"/>
    </source>
</evidence>
<dbReference type="InterPro" id="IPR051784">
    <property type="entry name" value="Nod_factor_ABC_transporter"/>
</dbReference>
<dbReference type="GO" id="GO:0043190">
    <property type="term" value="C:ATP-binding cassette (ABC) transporter complex"/>
    <property type="evidence" value="ECO:0007669"/>
    <property type="project" value="InterPro"/>
</dbReference>
<organism evidence="8 9">
    <name type="scientific">Nocardia pseudobrasiliensis</name>
    <dbReference type="NCBI Taxonomy" id="45979"/>
    <lineage>
        <taxon>Bacteria</taxon>
        <taxon>Bacillati</taxon>
        <taxon>Actinomycetota</taxon>
        <taxon>Actinomycetes</taxon>
        <taxon>Mycobacteriales</taxon>
        <taxon>Nocardiaceae</taxon>
        <taxon>Nocardia</taxon>
    </lineage>
</organism>
<dbReference type="Pfam" id="PF01061">
    <property type="entry name" value="ABC2_membrane"/>
    <property type="match status" value="1"/>
</dbReference>
<evidence type="ECO:0000256" key="5">
    <source>
        <dbReference type="ARBA" id="ARBA00023251"/>
    </source>
</evidence>
<keyword evidence="6" id="KW-0813">Transport</keyword>
<evidence type="ECO:0000256" key="2">
    <source>
        <dbReference type="ARBA" id="ARBA00022692"/>
    </source>
</evidence>
<feature type="transmembrane region" description="Helical" evidence="6">
    <location>
        <begin position="225"/>
        <end position="246"/>
    </location>
</feature>
<feature type="domain" description="ABC transmembrane type-2" evidence="7">
    <location>
        <begin position="27"/>
        <end position="254"/>
    </location>
</feature>
<evidence type="ECO:0000256" key="4">
    <source>
        <dbReference type="ARBA" id="ARBA00023136"/>
    </source>
</evidence>
<comment type="caution">
    <text evidence="6">Lacks conserved residue(s) required for the propagation of feature annotation.</text>
</comment>
<feature type="transmembrane region" description="Helical" evidence="6">
    <location>
        <begin position="28"/>
        <end position="47"/>
    </location>
</feature>
<keyword evidence="2 6" id="KW-0812">Transmembrane</keyword>
<dbReference type="PROSITE" id="PS51012">
    <property type="entry name" value="ABC_TM2"/>
    <property type="match status" value="1"/>
</dbReference>
<dbReference type="PANTHER" id="PTHR43229:SF2">
    <property type="entry name" value="NODULATION PROTEIN J"/>
    <property type="match status" value="1"/>
</dbReference>
<evidence type="ECO:0000256" key="6">
    <source>
        <dbReference type="RuleBase" id="RU361157"/>
    </source>
</evidence>
<name>A0A370HXU9_9NOCA</name>
<dbReference type="InterPro" id="IPR000412">
    <property type="entry name" value="ABC_2_transport"/>
</dbReference>
<proteinExistence type="inferred from homology"/>
<dbReference type="InterPro" id="IPR047817">
    <property type="entry name" value="ABC2_TM_bact-type"/>
</dbReference>
<dbReference type="AlphaFoldDB" id="A0A370HXU9"/>
<dbReference type="GO" id="GO:0046677">
    <property type="term" value="P:response to antibiotic"/>
    <property type="evidence" value="ECO:0007669"/>
    <property type="project" value="UniProtKB-KW"/>
</dbReference>
<comment type="caution">
    <text evidence="8">The sequence shown here is derived from an EMBL/GenBank/DDBJ whole genome shotgun (WGS) entry which is preliminary data.</text>
</comment>
<feature type="transmembrane region" description="Helical" evidence="6">
    <location>
        <begin position="105"/>
        <end position="131"/>
    </location>
</feature>
<evidence type="ECO:0000313" key="9">
    <source>
        <dbReference type="Proteomes" id="UP000254869"/>
    </source>
</evidence>
<evidence type="ECO:0000259" key="7">
    <source>
        <dbReference type="PROSITE" id="PS51012"/>
    </source>
</evidence>
<keyword evidence="9" id="KW-1185">Reference proteome</keyword>
<keyword evidence="6" id="KW-1003">Cell membrane</keyword>
<protein>
    <recommendedName>
        <fullName evidence="6">Transport permease protein</fullName>
    </recommendedName>
</protein>
<dbReference type="GO" id="GO:0140359">
    <property type="term" value="F:ABC-type transporter activity"/>
    <property type="evidence" value="ECO:0007669"/>
    <property type="project" value="InterPro"/>
</dbReference>
<dbReference type="STRING" id="1210086.GCA_001613105_05089"/>
<reference evidence="8 9" key="1">
    <citation type="submission" date="2018-07" db="EMBL/GenBank/DDBJ databases">
        <title>Genomic Encyclopedia of Type Strains, Phase IV (KMG-IV): sequencing the most valuable type-strain genomes for metagenomic binning, comparative biology and taxonomic classification.</title>
        <authorList>
            <person name="Goeker M."/>
        </authorList>
    </citation>
    <scope>NUCLEOTIDE SEQUENCE [LARGE SCALE GENOMIC DNA]</scope>
    <source>
        <strain evidence="8 9">DSM 44290</strain>
    </source>
</reference>
<dbReference type="Proteomes" id="UP000254869">
    <property type="component" value="Unassembled WGS sequence"/>
</dbReference>
<dbReference type="PIRSF" id="PIRSF006648">
    <property type="entry name" value="DrrB"/>
    <property type="match status" value="1"/>
</dbReference>
<feature type="transmembrane region" description="Helical" evidence="6">
    <location>
        <begin position="59"/>
        <end position="85"/>
    </location>
</feature>
<accession>A0A370HXU9</accession>
<comment type="similarity">
    <text evidence="6">Belongs to the ABC-2 integral membrane protein family.</text>
</comment>
<feature type="transmembrane region" description="Helical" evidence="6">
    <location>
        <begin position="143"/>
        <end position="168"/>
    </location>
</feature>
<evidence type="ECO:0000256" key="3">
    <source>
        <dbReference type="ARBA" id="ARBA00022989"/>
    </source>
</evidence>